<evidence type="ECO:0000256" key="4">
    <source>
        <dbReference type="ARBA" id="ARBA00023242"/>
    </source>
</evidence>
<dbReference type="PROSITE" id="PS51294">
    <property type="entry name" value="HTH_MYB"/>
    <property type="match status" value="2"/>
</dbReference>
<proteinExistence type="predicted"/>
<dbReference type="GO" id="GO:0019185">
    <property type="term" value="C:snRNA-activating protein complex"/>
    <property type="evidence" value="ECO:0007669"/>
    <property type="project" value="TreeGrafter"/>
</dbReference>
<dbReference type="Pfam" id="PF00249">
    <property type="entry name" value="Myb_DNA-binding"/>
    <property type="match status" value="2"/>
</dbReference>
<keyword evidence="9" id="KW-1185">Reference proteome</keyword>
<evidence type="ECO:0000259" key="7">
    <source>
        <dbReference type="PROSITE" id="PS51294"/>
    </source>
</evidence>
<sequence>MNSDYQDVVNPPQKNRLKQRGSIRNFESRNKNYFSNKKFSNMSREESQEKIEYYKHFLSSFKNRKKTPSLVRNKKIIPMASLKTTIAGKFGPAVCSNRSVVPTKTSKIPQFLHENNKERKIKDCKSSNIVIINYKNYESAYKPKLKNKIANKVKYSTNTAFEGHEEVLQQRDDFCREESLKALSTQVRQRHPDEKFPTSRDVCQIEFEDSYCAPLKTETVVINSREIKTLRQDQPARIPPWKAAEDQKLLSLYDKYPDNWKKIATFLHSRDGRECRMRIAKISTQAKVNQGRWSLEEVEQLRKYHREFGNKWAQISKKMKTRTANQIKDKVKDLNKNSSHKESWKPKIMSNYRTQDHADTGCHDIDPVTDDDFTSKINQVFPPRRDEYKEAPKKLGMKKDPSYFEFTDPNNFREMFEDSQKGENTNDIFRIPTGSDNNFRANSNEFLSVRSPKIVKMDSRDQYDDIFNNSLSSAQ</sequence>
<keyword evidence="3" id="KW-0804">Transcription</keyword>
<feature type="region of interest" description="Disordered" evidence="5">
    <location>
        <begin position="420"/>
        <end position="441"/>
    </location>
</feature>
<feature type="domain" description="HTH myb-type" evidence="7">
    <location>
        <begin position="233"/>
        <end position="278"/>
    </location>
</feature>
<keyword evidence="1" id="KW-0805">Transcription regulation</keyword>
<dbReference type="PROSITE" id="PS50090">
    <property type="entry name" value="MYB_LIKE"/>
    <property type="match status" value="2"/>
</dbReference>
<evidence type="ECO:0000313" key="9">
    <source>
        <dbReference type="Proteomes" id="UP001295684"/>
    </source>
</evidence>
<evidence type="ECO:0000256" key="5">
    <source>
        <dbReference type="SAM" id="MobiDB-lite"/>
    </source>
</evidence>
<keyword evidence="4" id="KW-0539">Nucleus</keyword>
<feature type="domain" description="Myb-like" evidence="6">
    <location>
        <begin position="285"/>
        <end position="335"/>
    </location>
</feature>
<dbReference type="InterPro" id="IPR017930">
    <property type="entry name" value="Myb_dom"/>
</dbReference>
<dbReference type="InterPro" id="IPR009057">
    <property type="entry name" value="Homeodomain-like_sf"/>
</dbReference>
<feature type="domain" description="Myb-like" evidence="6">
    <location>
        <begin position="240"/>
        <end position="283"/>
    </location>
</feature>
<feature type="region of interest" description="Disordered" evidence="5">
    <location>
        <begin position="1"/>
        <end position="22"/>
    </location>
</feature>
<comment type="caution">
    <text evidence="8">The sequence shown here is derived from an EMBL/GenBank/DDBJ whole genome shotgun (WGS) entry which is preliminary data.</text>
</comment>
<evidence type="ECO:0008006" key="10">
    <source>
        <dbReference type="Google" id="ProtNLM"/>
    </source>
</evidence>
<dbReference type="SUPFAM" id="SSF46689">
    <property type="entry name" value="Homeodomain-like"/>
    <property type="match status" value="1"/>
</dbReference>
<gene>
    <name evidence="8" type="ORF">ECRASSUSDP1_LOCUS8033</name>
</gene>
<dbReference type="GO" id="GO:0001006">
    <property type="term" value="F:RNA polymerase III type 3 promoter sequence-specific DNA binding"/>
    <property type="evidence" value="ECO:0007669"/>
    <property type="project" value="TreeGrafter"/>
</dbReference>
<evidence type="ECO:0000313" key="8">
    <source>
        <dbReference type="EMBL" id="CAI2366759.1"/>
    </source>
</evidence>
<dbReference type="GO" id="GO:0000978">
    <property type="term" value="F:RNA polymerase II cis-regulatory region sequence-specific DNA binding"/>
    <property type="evidence" value="ECO:0007669"/>
    <property type="project" value="TreeGrafter"/>
</dbReference>
<dbReference type="Gene3D" id="1.10.10.60">
    <property type="entry name" value="Homeodomain-like"/>
    <property type="match status" value="2"/>
</dbReference>
<dbReference type="AlphaFoldDB" id="A0AAD1X876"/>
<dbReference type="InterPro" id="IPR051575">
    <property type="entry name" value="Myb-like_DNA-bd"/>
</dbReference>
<organism evidence="8 9">
    <name type="scientific">Euplotes crassus</name>
    <dbReference type="NCBI Taxonomy" id="5936"/>
    <lineage>
        <taxon>Eukaryota</taxon>
        <taxon>Sar</taxon>
        <taxon>Alveolata</taxon>
        <taxon>Ciliophora</taxon>
        <taxon>Intramacronucleata</taxon>
        <taxon>Spirotrichea</taxon>
        <taxon>Hypotrichia</taxon>
        <taxon>Euplotida</taxon>
        <taxon>Euplotidae</taxon>
        <taxon>Moneuplotes</taxon>
    </lineage>
</organism>
<dbReference type="EMBL" id="CAMPGE010007841">
    <property type="protein sequence ID" value="CAI2366759.1"/>
    <property type="molecule type" value="Genomic_DNA"/>
</dbReference>
<dbReference type="CDD" id="cd00167">
    <property type="entry name" value="SANT"/>
    <property type="match status" value="2"/>
</dbReference>
<dbReference type="GO" id="GO:0042796">
    <property type="term" value="P:snRNA transcription by RNA polymerase III"/>
    <property type="evidence" value="ECO:0007669"/>
    <property type="project" value="TreeGrafter"/>
</dbReference>
<dbReference type="PANTHER" id="PTHR46621">
    <property type="entry name" value="SNRNA-ACTIVATING PROTEIN COMPLEX SUBUNIT 4"/>
    <property type="match status" value="1"/>
</dbReference>
<dbReference type="PANTHER" id="PTHR46621:SF1">
    <property type="entry name" value="SNRNA-ACTIVATING PROTEIN COMPLEX SUBUNIT 4"/>
    <property type="match status" value="1"/>
</dbReference>
<dbReference type="InterPro" id="IPR001005">
    <property type="entry name" value="SANT/Myb"/>
</dbReference>
<evidence type="ECO:0000256" key="3">
    <source>
        <dbReference type="ARBA" id="ARBA00023163"/>
    </source>
</evidence>
<evidence type="ECO:0000259" key="6">
    <source>
        <dbReference type="PROSITE" id="PS50090"/>
    </source>
</evidence>
<dbReference type="Proteomes" id="UP001295684">
    <property type="component" value="Unassembled WGS sequence"/>
</dbReference>
<accession>A0AAD1X876</accession>
<reference evidence="8" key="1">
    <citation type="submission" date="2023-07" db="EMBL/GenBank/DDBJ databases">
        <authorList>
            <consortium name="AG Swart"/>
            <person name="Singh M."/>
            <person name="Singh A."/>
            <person name="Seah K."/>
            <person name="Emmerich C."/>
        </authorList>
    </citation>
    <scope>NUCLEOTIDE SEQUENCE</scope>
    <source>
        <strain evidence="8">DP1</strain>
    </source>
</reference>
<protein>
    <recommendedName>
        <fullName evidence="10">Myb-like DNA-binding domain containing protein</fullName>
    </recommendedName>
</protein>
<feature type="domain" description="HTH myb-type" evidence="7">
    <location>
        <begin position="285"/>
        <end position="339"/>
    </location>
</feature>
<evidence type="ECO:0000256" key="1">
    <source>
        <dbReference type="ARBA" id="ARBA00023015"/>
    </source>
</evidence>
<dbReference type="GO" id="GO:0042795">
    <property type="term" value="P:snRNA transcription by RNA polymerase II"/>
    <property type="evidence" value="ECO:0007669"/>
    <property type="project" value="TreeGrafter"/>
</dbReference>
<evidence type="ECO:0000256" key="2">
    <source>
        <dbReference type="ARBA" id="ARBA00023125"/>
    </source>
</evidence>
<dbReference type="SMART" id="SM00717">
    <property type="entry name" value="SANT"/>
    <property type="match status" value="2"/>
</dbReference>
<name>A0AAD1X876_EUPCR</name>
<keyword evidence="2" id="KW-0238">DNA-binding</keyword>